<dbReference type="GO" id="GO:0016020">
    <property type="term" value="C:membrane"/>
    <property type="evidence" value="ECO:0007669"/>
    <property type="project" value="InterPro"/>
</dbReference>
<dbReference type="Proteomes" id="UP000748108">
    <property type="component" value="Unassembled WGS sequence"/>
</dbReference>
<comment type="catalytic activity">
    <reaction evidence="4">
        <text>a 1-acyl-sn-glycero-3-phosphate + an acyl-CoA = a 1,2-diacyl-sn-glycero-3-phosphate + CoA</text>
        <dbReference type="Rhea" id="RHEA:19709"/>
        <dbReference type="ChEBI" id="CHEBI:57287"/>
        <dbReference type="ChEBI" id="CHEBI:57970"/>
        <dbReference type="ChEBI" id="CHEBI:58342"/>
        <dbReference type="ChEBI" id="CHEBI:58608"/>
        <dbReference type="EC" id="2.3.1.51"/>
    </reaction>
</comment>
<gene>
    <name evidence="9" type="ORF">HSCHL_0075</name>
    <name evidence="7" type="ORF">KM312_05610</name>
    <name evidence="8" type="ORF">SA87_06765</name>
</gene>
<dbReference type="InterPro" id="IPR002123">
    <property type="entry name" value="Plipid/glycerol_acylTrfase"/>
</dbReference>
<keyword evidence="4" id="KW-0443">Lipid metabolism</keyword>
<dbReference type="OrthoDB" id="9803035at2"/>
<dbReference type="RefSeq" id="WP_066201389.1">
    <property type="nucleotide sequence ID" value="NZ_CBCSAS010000008.1"/>
</dbReference>
<keyword evidence="4" id="KW-0444">Lipid biosynthesis</keyword>
<reference evidence="9 11" key="2">
    <citation type="submission" date="2017-08" db="EMBL/GenBank/DDBJ databases">
        <title>Burning lignite coal seam in the remote Altai Mountains harbors a hydrogen-driven thermophilic microbial community.</title>
        <authorList>
            <person name="Kadnikov V.V."/>
            <person name="Mardanov A.V."/>
            <person name="Ivasenko D."/>
            <person name="Beletsky A.V."/>
            <person name="Karnachuk O.V."/>
            <person name="Ravin N.V."/>
        </authorList>
    </citation>
    <scope>NUCLEOTIDE SEQUENCE [LARGE SCALE GENOMIC DNA]</scope>
    <source>
        <strain evidence="9">AL33</strain>
    </source>
</reference>
<feature type="domain" description="Phospholipid/glycerol acyltransferase" evidence="6">
    <location>
        <begin position="34"/>
        <end position="146"/>
    </location>
</feature>
<evidence type="ECO:0000256" key="3">
    <source>
        <dbReference type="ARBA" id="ARBA00023315"/>
    </source>
</evidence>
<feature type="region of interest" description="Disordered" evidence="5">
    <location>
        <begin position="200"/>
        <end position="223"/>
    </location>
</feature>
<comment type="caution">
    <text evidence="8">The sequence shown here is derived from an EMBL/GenBank/DDBJ whole genome shotgun (WGS) entry which is preliminary data.</text>
</comment>
<keyword evidence="10" id="KW-1185">Reference proteome</keyword>
<evidence type="ECO:0000313" key="9">
    <source>
        <dbReference type="EMBL" id="PTQ54496.1"/>
    </source>
</evidence>
<reference evidence="8 10" key="1">
    <citation type="submission" date="2015-09" db="EMBL/GenBank/DDBJ databases">
        <title>Draft genome sequence of Hydrogenibacillus schlegelii DSM 2000.</title>
        <authorList>
            <person name="Hemp J."/>
        </authorList>
    </citation>
    <scope>NUCLEOTIDE SEQUENCE [LARGE SCALE GENOMIC DNA]</scope>
    <source>
        <strain evidence="8 10">MA 48</strain>
    </source>
</reference>
<evidence type="ECO:0000256" key="5">
    <source>
        <dbReference type="SAM" id="MobiDB-lite"/>
    </source>
</evidence>
<dbReference type="Proteomes" id="UP000243024">
    <property type="component" value="Unassembled WGS sequence"/>
</dbReference>
<organism evidence="8 10">
    <name type="scientific">Hydrogenibacillus schlegelii</name>
    <name type="common">Bacillus schlegelii</name>
    <dbReference type="NCBI Taxonomy" id="1484"/>
    <lineage>
        <taxon>Bacteria</taxon>
        <taxon>Bacillati</taxon>
        <taxon>Bacillota</taxon>
        <taxon>Bacilli</taxon>
        <taxon>Bacillales</taxon>
        <taxon>Bacillales Family X. Incertae Sedis</taxon>
        <taxon>Hydrogenibacillus</taxon>
    </lineage>
</organism>
<dbReference type="EMBL" id="JXBB01000023">
    <property type="protein sequence ID" value="OAR04155.1"/>
    <property type="molecule type" value="Genomic_DNA"/>
</dbReference>
<evidence type="ECO:0000313" key="10">
    <source>
        <dbReference type="Proteomes" id="UP000243024"/>
    </source>
</evidence>
<dbReference type="EMBL" id="PEBV01000003">
    <property type="protein sequence ID" value="PTQ54496.1"/>
    <property type="molecule type" value="Genomic_DNA"/>
</dbReference>
<dbReference type="CDD" id="cd07989">
    <property type="entry name" value="LPLAT_AGPAT-like"/>
    <property type="match status" value="1"/>
</dbReference>
<dbReference type="PANTHER" id="PTHR10434">
    <property type="entry name" value="1-ACYL-SN-GLYCEROL-3-PHOSPHATE ACYLTRANSFERASE"/>
    <property type="match status" value="1"/>
</dbReference>
<dbReference type="EC" id="2.3.1.51" evidence="4"/>
<sequence length="223" mass="24412">MLYVLLKPIAVGLIKLYHRVEVYGREHVDPKRPHIVVSNHVSNLDPIYLAAFYPRPLSFMAKKELFQNPWLAWLIRALGAFPVDRAGRDLTAIRTALRRLKEGRSIGLFPEGTRSRSFAESAFKEGAAYFSIKSGVPVLPAALFGTGEAMPKGKRGIRPAKVRIVFGSPLLPRPGEAPAAFAERIKAALQALLQDGAARGWKSYPEEGREAPSGGGTRDAEGL</sequence>
<keyword evidence="4" id="KW-1208">Phospholipid metabolism</keyword>
<dbReference type="GO" id="GO:0006654">
    <property type="term" value="P:phosphatidic acid biosynthetic process"/>
    <property type="evidence" value="ECO:0007669"/>
    <property type="project" value="TreeGrafter"/>
</dbReference>
<dbReference type="SUPFAM" id="SSF69593">
    <property type="entry name" value="Glycerol-3-phosphate (1)-acyltransferase"/>
    <property type="match status" value="1"/>
</dbReference>
<dbReference type="Proteomes" id="UP000244180">
    <property type="component" value="Unassembled WGS sequence"/>
</dbReference>
<name>A0A179IP79_HYDSH</name>
<dbReference type="EMBL" id="JAHHQF010000050">
    <property type="protein sequence ID" value="MBT9282117.1"/>
    <property type="molecule type" value="Genomic_DNA"/>
</dbReference>
<keyword evidence="4" id="KW-0594">Phospholipid biosynthesis</keyword>
<protein>
    <recommendedName>
        <fullName evidence="4">1-acyl-sn-glycerol-3-phosphate acyltransferase</fullName>
        <ecNumber evidence="4">2.3.1.51</ecNumber>
    </recommendedName>
</protein>
<evidence type="ECO:0000313" key="11">
    <source>
        <dbReference type="Proteomes" id="UP000244180"/>
    </source>
</evidence>
<dbReference type="PANTHER" id="PTHR10434:SF11">
    <property type="entry name" value="1-ACYL-SN-GLYCEROL-3-PHOSPHATE ACYLTRANSFERASE"/>
    <property type="match status" value="1"/>
</dbReference>
<accession>A0A179IP79</accession>
<dbReference type="NCBIfam" id="TIGR00530">
    <property type="entry name" value="AGP_acyltrn"/>
    <property type="match status" value="1"/>
</dbReference>
<dbReference type="AlphaFoldDB" id="A0A179IP79"/>
<dbReference type="SMART" id="SM00563">
    <property type="entry name" value="PlsC"/>
    <property type="match status" value="1"/>
</dbReference>
<comment type="domain">
    <text evidence="4">The HXXXXD motif is essential for acyltransferase activity and may constitute the binding site for the phosphate moiety of the glycerol-3-phosphate.</text>
</comment>
<evidence type="ECO:0000256" key="2">
    <source>
        <dbReference type="ARBA" id="ARBA00022679"/>
    </source>
</evidence>
<evidence type="ECO:0000256" key="4">
    <source>
        <dbReference type="RuleBase" id="RU361267"/>
    </source>
</evidence>
<evidence type="ECO:0000256" key="1">
    <source>
        <dbReference type="ARBA" id="ARBA00008655"/>
    </source>
</evidence>
<keyword evidence="3 4" id="KW-0012">Acyltransferase</keyword>
<dbReference type="GO" id="GO:0003841">
    <property type="term" value="F:1-acylglycerol-3-phosphate O-acyltransferase activity"/>
    <property type="evidence" value="ECO:0007669"/>
    <property type="project" value="UniProtKB-UniRule"/>
</dbReference>
<evidence type="ECO:0000313" key="8">
    <source>
        <dbReference type="EMBL" id="OAR04155.1"/>
    </source>
</evidence>
<dbReference type="Pfam" id="PF01553">
    <property type="entry name" value="Acyltransferase"/>
    <property type="match status" value="1"/>
</dbReference>
<comment type="similarity">
    <text evidence="1 4">Belongs to the 1-acyl-sn-glycerol-3-phosphate acyltransferase family.</text>
</comment>
<keyword evidence="2 4" id="KW-0808">Transferase</keyword>
<dbReference type="InterPro" id="IPR004552">
    <property type="entry name" value="AGP_acyltrans"/>
</dbReference>
<reference evidence="7" key="3">
    <citation type="journal article" date="2021" name="Microbiology">
        <title>Metagenomic Analysis of the Microbial Community in the Underground Coal Fire Area (Kemerovo Region, Russia) Revealed Predominance of Thermophilic Members of the Phyla Deinococcus-thermus, Aquificae, and Firmicutes.</title>
        <authorList>
            <person name="Kadnikov V."/>
            <person name="Mardanov A.V."/>
            <person name="Beletsky A.V."/>
            <person name="Karnachuk O.V."/>
            <person name="Ravin N.V."/>
        </authorList>
    </citation>
    <scope>NUCLEOTIDE SEQUENCE</scope>
    <source>
        <strain evidence="7">RBS10-49</strain>
    </source>
</reference>
<evidence type="ECO:0000313" key="7">
    <source>
        <dbReference type="EMBL" id="MBT9282117.1"/>
    </source>
</evidence>
<proteinExistence type="inferred from homology"/>
<dbReference type="STRING" id="1484.SA87_06765"/>
<evidence type="ECO:0000259" key="6">
    <source>
        <dbReference type="SMART" id="SM00563"/>
    </source>
</evidence>